<gene>
    <name evidence="2" type="ORF">V5O48_009239</name>
</gene>
<reference evidence="2 3" key="1">
    <citation type="submission" date="2024-02" db="EMBL/GenBank/DDBJ databases">
        <title>A draft genome for the cacao thread blight pathogen Marasmius crinis-equi.</title>
        <authorList>
            <person name="Cohen S.P."/>
            <person name="Baruah I.K."/>
            <person name="Amoako-Attah I."/>
            <person name="Bukari Y."/>
            <person name="Meinhardt L.W."/>
            <person name="Bailey B.A."/>
        </authorList>
    </citation>
    <scope>NUCLEOTIDE SEQUENCE [LARGE SCALE GENOMIC DNA]</scope>
    <source>
        <strain evidence="2 3">GH-76</strain>
    </source>
</reference>
<name>A0ABR3FBR8_9AGAR</name>
<proteinExistence type="predicted"/>
<comment type="caution">
    <text evidence="2">The sequence shown here is derived from an EMBL/GenBank/DDBJ whole genome shotgun (WGS) entry which is preliminary data.</text>
</comment>
<sequence length="56" mass="6095">MDGSLTFSVDAREGDETSDQDDSVNPGEHSHPPQTEDVIEDDEASDQDDSVNSSER</sequence>
<feature type="compositionally biased region" description="Acidic residues" evidence="1">
    <location>
        <begin position="37"/>
        <end position="49"/>
    </location>
</feature>
<dbReference type="EMBL" id="JBAHYK010000591">
    <property type="protein sequence ID" value="KAL0572723.1"/>
    <property type="molecule type" value="Genomic_DNA"/>
</dbReference>
<evidence type="ECO:0000313" key="2">
    <source>
        <dbReference type="EMBL" id="KAL0572723.1"/>
    </source>
</evidence>
<organism evidence="2 3">
    <name type="scientific">Marasmius crinis-equi</name>
    <dbReference type="NCBI Taxonomy" id="585013"/>
    <lineage>
        <taxon>Eukaryota</taxon>
        <taxon>Fungi</taxon>
        <taxon>Dikarya</taxon>
        <taxon>Basidiomycota</taxon>
        <taxon>Agaricomycotina</taxon>
        <taxon>Agaricomycetes</taxon>
        <taxon>Agaricomycetidae</taxon>
        <taxon>Agaricales</taxon>
        <taxon>Marasmiineae</taxon>
        <taxon>Marasmiaceae</taxon>
        <taxon>Marasmius</taxon>
    </lineage>
</organism>
<accession>A0ABR3FBR8</accession>
<feature type="region of interest" description="Disordered" evidence="1">
    <location>
        <begin position="1"/>
        <end position="56"/>
    </location>
</feature>
<evidence type="ECO:0000313" key="3">
    <source>
        <dbReference type="Proteomes" id="UP001465976"/>
    </source>
</evidence>
<evidence type="ECO:0000256" key="1">
    <source>
        <dbReference type="SAM" id="MobiDB-lite"/>
    </source>
</evidence>
<keyword evidence="3" id="KW-1185">Reference proteome</keyword>
<dbReference type="Proteomes" id="UP001465976">
    <property type="component" value="Unassembled WGS sequence"/>
</dbReference>
<protein>
    <submittedName>
        <fullName evidence="2">Uncharacterized protein</fullName>
    </submittedName>
</protein>